<sequence>MHQQPHEIASRQAALHKALSTAYLNHQIAELENKVNATHIKSAVPQSKANAKREDATASANTNARQLHPQLQQQAPRDPNDDLGRPDDVDTDDDDEAEDWRVVVVDISALMWAKNAVKRLVAKGWEVIIPSEAISTLDLLKKGSNATAVAARQAARYIEHALRFHNVLSSDPSLAIQSGTNYKRGSGMRLQRAKETASVNSIVDELAIPPMDGEEDLPKWVEAVFSCVAYFKKIMDAEEKEWDAEENGYERERGPILYVGNPPVFVELEQGRAEPTPSARDGDAKDGLDYMARAEGHVILQEAARFDLTLQVLRDDDVEVEASGLGGKKQRERRRGRKRGGGDGGRRRDRDVAKREAEPEREVRILLRRPSPTRETSPPDSHPSPLLPSSTSPVIPGPEIKRAPTLLVRPPPPPPHHQPPPSTGRPPPVPPSSNGLHHRHRPPLGPESGLDMGPRMNMHTRPLPYHDMRPPPLHPSLAYHPHPPPHPHGGHRPPPPAPPPPALFMDELSDGSRGAHGHGRRGGRGGYARGRGGHGPGGGGSGGGGSGGGGGGGGGKSGKGHGKRSKNRDNEFVLLQRPHSFVRPLLPGQSQSQTQTGPSPSPSPSPNTPAISGGGGGGNDKGSGKRQIPRIDDDPPVVLLQRPK</sequence>
<feature type="compositionally biased region" description="Gly residues" evidence="1">
    <location>
        <begin position="524"/>
        <end position="557"/>
    </location>
</feature>
<dbReference type="PANTHER" id="PTHR24216">
    <property type="entry name" value="PAXILLIN-RELATED"/>
    <property type="match status" value="1"/>
</dbReference>
<evidence type="ECO:0000256" key="1">
    <source>
        <dbReference type="SAM" id="MobiDB-lite"/>
    </source>
</evidence>
<feature type="region of interest" description="Disordered" evidence="1">
    <location>
        <begin position="43"/>
        <end position="96"/>
    </location>
</feature>
<reference evidence="2 3" key="1">
    <citation type="submission" date="2015-01" db="EMBL/GenBank/DDBJ databases">
        <title>The Genome Sequence of Cryptococcus gattii CA1873.</title>
        <authorList>
            <consortium name="The Broad Institute Genomics Platform"/>
            <person name="Cuomo C."/>
            <person name="Litvintseva A."/>
            <person name="Chen Y."/>
            <person name="Heitman J."/>
            <person name="Sun S."/>
            <person name="Springer D."/>
            <person name="Dromer F."/>
            <person name="Young S."/>
            <person name="Zeng Q."/>
            <person name="Gargeya S."/>
            <person name="Abouelleil A."/>
            <person name="Alvarado L."/>
            <person name="Chapman S.B."/>
            <person name="Gainer-Dewar J."/>
            <person name="Goldberg J."/>
            <person name="Griggs A."/>
            <person name="Gujja S."/>
            <person name="Hansen M."/>
            <person name="Howarth C."/>
            <person name="Imamovic A."/>
            <person name="Larimer J."/>
            <person name="Murphy C."/>
            <person name="Naylor J."/>
            <person name="Pearson M."/>
            <person name="Priest M."/>
            <person name="Roberts A."/>
            <person name="Saif S."/>
            <person name="Shea T."/>
            <person name="Sykes S."/>
            <person name="Wortman J."/>
            <person name="Nusbaum C."/>
            <person name="Birren B."/>
        </authorList>
    </citation>
    <scope>NUCLEOTIDE SEQUENCE [LARGE SCALE GENOMIC DNA]</scope>
    <source>
        <strain evidence="2 3">CA1873</strain>
    </source>
</reference>
<feature type="compositionally biased region" description="Pro residues" evidence="1">
    <location>
        <begin position="409"/>
        <end position="431"/>
    </location>
</feature>
<name>A0ABR5B462_CRYGA</name>
<feature type="compositionally biased region" description="Basic and acidic residues" evidence="1">
    <location>
        <begin position="340"/>
        <end position="365"/>
    </location>
</feature>
<protein>
    <recommendedName>
        <fullName evidence="4">PIN domain-containing protein</fullName>
    </recommendedName>
</protein>
<keyword evidence="3" id="KW-1185">Reference proteome</keyword>
<accession>A0ABR5B462</accession>
<feature type="compositionally biased region" description="Pro residues" evidence="1">
    <location>
        <begin position="492"/>
        <end position="502"/>
    </location>
</feature>
<evidence type="ECO:0008006" key="4">
    <source>
        <dbReference type="Google" id="ProtNLM"/>
    </source>
</evidence>
<feature type="compositionally biased region" description="Polar residues" evidence="1">
    <location>
        <begin position="58"/>
        <end position="75"/>
    </location>
</feature>
<feature type="region of interest" description="Disordered" evidence="1">
    <location>
        <begin position="322"/>
        <end position="644"/>
    </location>
</feature>
<feature type="compositionally biased region" description="Low complexity" evidence="1">
    <location>
        <begin position="584"/>
        <end position="598"/>
    </location>
</feature>
<feature type="compositionally biased region" description="Low complexity" evidence="1">
    <location>
        <begin position="368"/>
        <end position="379"/>
    </location>
</feature>
<dbReference type="Gene3D" id="3.40.50.1010">
    <property type="entry name" value="5'-nuclease"/>
    <property type="match status" value="1"/>
</dbReference>
<dbReference type="PANTHER" id="PTHR24216:SF65">
    <property type="entry name" value="PAXILLIN-LIKE PROTEIN 1"/>
    <property type="match status" value="1"/>
</dbReference>
<feature type="compositionally biased region" description="Gly residues" evidence="1">
    <location>
        <begin position="612"/>
        <end position="621"/>
    </location>
</feature>
<dbReference type="EMBL" id="KN848907">
    <property type="protein sequence ID" value="KIR58159.1"/>
    <property type="molecule type" value="Genomic_DNA"/>
</dbReference>
<evidence type="ECO:0000313" key="3">
    <source>
        <dbReference type="Proteomes" id="UP000053800"/>
    </source>
</evidence>
<organism evidence="2 3">
    <name type="scientific">Cryptococcus bacillisporus CA1873</name>
    <dbReference type="NCBI Taxonomy" id="1296111"/>
    <lineage>
        <taxon>Eukaryota</taxon>
        <taxon>Fungi</taxon>
        <taxon>Dikarya</taxon>
        <taxon>Basidiomycota</taxon>
        <taxon>Agaricomycotina</taxon>
        <taxon>Tremellomycetes</taxon>
        <taxon>Tremellales</taxon>
        <taxon>Cryptococcaceae</taxon>
        <taxon>Cryptococcus</taxon>
        <taxon>Cryptococcus gattii species complex</taxon>
    </lineage>
</organism>
<feature type="compositionally biased region" description="Basic and acidic residues" evidence="1">
    <location>
        <begin position="78"/>
        <end position="88"/>
    </location>
</feature>
<evidence type="ECO:0000313" key="2">
    <source>
        <dbReference type="EMBL" id="KIR58159.1"/>
    </source>
</evidence>
<gene>
    <name evidence="2" type="ORF">I314_06124</name>
</gene>
<dbReference type="Proteomes" id="UP000053800">
    <property type="component" value="Unassembled WGS sequence"/>
</dbReference>
<proteinExistence type="predicted"/>
<feature type="compositionally biased region" description="Basic residues" evidence="1">
    <location>
        <begin position="328"/>
        <end position="339"/>
    </location>
</feature>